<keyword evidence="3" id="KW-1185">Reference proteome</keyword>
<feature type="region of interest" description="Disordered" evidence="1">
    <location>
        <begin position="1"/>
        <end position="27"/>
    </location>
</feature>
<accession>A0ABQ0CYR6</accession>
<evidence type="ECO:0000313" key="3">
    <source>
        <dbReference type="Proteomes" id="UP001562357"/>
    </source>
</evidence>
<dbReference type="EMBL" id="BAAFGZ010000443">
    <property type="protein sequence ID" value="GAB0138587.1"/>
    <property type="molecule type" value="Genomic_DNA"/>
</dbReference>
<sequence>MGNCRSQPDNETGAGPRRPRQRQGDGITIGLPQEVMIHVPRNRVDRYGVPVQQVTRDIDHDVLLAALQHVARYIAHRGQNIAVMTVGGAVNTLYLKSRSTTHDVDIFGSTFTNQARMLLDEAMQDAQQHYRDLGTDWLNTETQMWMPGPLHNRLTAAAERQNVRVFDMPGLTIYAAPWAYAFSAKVNRILTGGDQARPYDLDDAVTYVHEYICAHGIQPVPVATALDWARQFNHESTANFLRTRVNQAYRRRYRGNAFDW</sequence>
<feature type="compositionally biased region" description="Polar residues" evidence="1">
    <location>
        <begin position="1"/>
        <end position="10"/>
    </location>
</feature>
<organism evidence="2 3">
    <name type="scientific">Epichloe bromicola</name>
    <dbReference type="NCBI Taxonomy" id="79588"/>
    <lineage>
        <taxon>Eukaryota</taxon>
        <taxon>Fungi</taxon>
        <taxon>Dikarya</taxon>
        <taxon>Ascomycota</taxon>
        <taxon>Pezizomycotina</taxon>
        <taxon>Sordariomycetes</taxon>
        <taxon>Hypocreomycetidae</taxon>
        <taxon>Hypocreales</taxon>
        <taxon>Clavicipitaceae</taxon>
        <taxon>Epichloe</taxon>
    </lineage>
</organism>
<comment type="caution">
    <text evidence="2">The sequence shown here is derived from an EMBL/GenBank/DDBJ whole genome shotgun (WGS) entry which is preliminary data.</text>
</comment>
<evidence type="ECO:0000256" key="1">
    <source>
        <dbReference type="SAM" id="MobiDB-lite"/>
    </source>
</evidence>
<proteinExistence type="predicted"/>
<evidence type="ECO:0000313" key="2">
    <source>
        <dbReference type="EMBL" id="GAB0138587.1"/>
    </source>
</evidence>
<protein>
    <recommendedName>
        <fullName evidence="4">Nucleotidyl transferase AbiEii/AbiGii toxin family protein</fullName>
    </recommendedName>
</protein>
<name>A0ABQ0CYR6_9HYPO</name>
<evidence type="ECO:0008006" key="4">
    <source>
        <dbReference type="Google" id="ProtNLM"/>
    </source>
</evidence>
<gene>
    <name evidence="2" type="primary">g6816</name>
    <name evidence="2" type="ORF">EsDP_00006816</name>
</gene>
<dbReference type="Proteomes" id="UP001562357">
    <property type="component" value="Unassembled WGS sequence"/>
</dbReference>
<reference evidence="3" key="1">
    <citation type="submission" date="2024-06" db="EMBL/GenBank/DDBJ databases">
        <title>Draft Genome Sequences of Epichloe bromicola Strains Isolated from Elymus ciliaris.</title>
        <authorList>
            <consortium name="Epichloe bromicola genome sequencing consortium"/>
            <person name="Miura A."/>
            <person name="Imano S."/>
            <person name="Ashida A."/>
            <person name="Sato I."/>
            <person name="Chiba S."/>
            <person name="Tanaka A."/>
            <person name="Camagna M."/>
            <person name="Takemoto D."/>
        </authorList>
    </citation>
    <scope>NUCLEOTIDE SEQUENCE [LARGE SCALE GENOMIC DNA]</scope>
    <source>
        <strain evidence="3">DP</strain>
    </source>
</reference>